<evidence type="ECO:0000313" key="7">
    <source>
        <dbReference type="Proteomes" id="UP000187429"/>
    </source>
</evidence>
<dbReference type="InterPro" id="IPR001781">
    <property type="entry name" value="Znf_LIM"/>
</dbReference>
<evidence type="ECO:0000256" key="2">
    <source>
        <dbReference type="ARBA" id="ARBA00022833"/>
    </source>
</evidence>
<proteinExistence type="predicted"/>
<evidence type="ECO:0000256" key="4">
    <source>
        <dbReference type="PROSITE-ProRule" id="PRU00125"/>
    </source>
</evidence>
<dbReference type="PROSITE" id="PS00478">
    <property type="entry name" value="LIM_DOMAIN_1"/>
    <property type="match status" value="1"/>
</dbReference>
<dbReference type="PANTHER" id="PTHR24214:SF38">
    <property type="entry name" value="PDZ AND LIM DOMAIN PROTEIN ZASP-RELATED"/>
    <property type="match status" value="1"/>
</dbReference>
<protein>
    <submittedName>
        <fullName evidence="6">Paxillin-like protein</fullName>
    </submittedName>
</protein>
<dbReference type="AlphaFoldDB" id="A0A1R1XP68"/>
<dbReference type="SUPFAM" id="SSF57716">
    <property type="entry name" value="Glucocorticoid receptor-like (DNA-binding domain)"/>
    <property type="match status" value="2"/>
</dbReference>
<dbReference type="Proteomes" id="UP000187429">
    <property type="component" value="Unassembled WGS sequence"/>
</dbReference>
<keyword evidence="7" id="KW-1185">Reference proteome</keyword>
<dbReference type="GO" id="GO:0030036">
    <property type="term" value="P:actin cytoskeleton organization"/>
    <property type="evidence" value="ECO:0007669"/>
    <property type="project" value="TreeGrafter"/>
</dbReference>
<evidence type="ECO:0000256" key="3">
    <source>
        <dbReference type="ARBA" id="ARBA00023038"/>
    </source>
</evidence>
<reference evidence="7" key="1">
    <citation type="submission" date="2017-01" db="EMBL/GenBank/DDBJ databases">
        <authorList>
            <person name="Wang Y."/>
            <person name="White M."/>
            <person name="Kvist S."/>
            <person name="Moncalvo J.-M."/>
        </authorList>
    </citation>
    <scope>NUCLEOTIDE SEQUENCE [LARGE SCALE GENOMIC DNA]</scope>
    <source>
        <strain evidence="7">ID-206-W2</strain>
    </source>
</reference>
<dbReference type="OrthoDB" id="1112565at2759"/>
<dbReference type="Gene3D" id="2.10.110.10">
    <property type="entry name" value="Cysteine Rich Protein"/>
    <property type="match status" value="2"/>
</dbReference>
<evidence type="ECO:0000259" key="5">
    <source>
        <dbReference type="PROSITE" id="PS50023"/>
    </source>
</evidence>
<keyword evidence="2 4" id="KW-0862">Zinc</keyword>
<evidence type="ECO:0000256" key="1">
    <source>
        <dbReference type="ARBA" id="ARBA00022723"/>
    </source>
</evidence>
<dbReference type="InterPro" id="IPR050604">
    <property type="entry name" value="PDZ-LIM_domain"/>
</dbReference>
<dbReference type="GO" id="GO:0001725">
    <property type="term" value="C:stress fiber"/>
    <property type="evidence" value="ECO:0007669"/>
    <property type="project" value="TreeGrafter"/>
</dbReference>
<dbReference type="GO" id="GO:0051371">
    <property type="term" value="F:muscle alpha-actinin binding"/>
    <property type="evidence" value="ECO:0007669"/>
    <property type="project" value="TreeGrafter"/>
</dbReference>
<dbReference type="PANTHER" id="PTHR24214">
    <property type="entry name" value="PDZ AND LIM DOMAIN PROTEIN ZASP"/>
    <property type="match status" value="1"/>
</dbReference>
<dbReference type="GO" id="GO:0003779">
    <property type="term" value="F:actin binding"/>
    <property type="evidence" value="ECO:0007669"/>
    <property type="project" value="TreeGrafter"/>
</dbReference>
<name>A0A1R1XP68_9FUNG</name>
<dbReference type="GO" id="GO:0046872">
    <property type="term" value="F:metal ion binding"/>
    <property type="evidence" value="ECO:0007669"/>
    <property type="project" value="UniProtKB-KW"/>
</dbReference>
<evidence type="ECO:0000313" key="6">
    <source>
        <dbReference type="EMBL" id="OMJ16436.1"/>
    </source>
</evidence>
<feature type="domain" description="LIM zinc-binding" evidence="5">
    <location>
        <begin position="100"/>
        <end position="160"/>
    </location>
</feature>
<keyword evidence="1 4" id="KW-0479">Metal-binding</keyword>
<gene>
    <name evidence="6" type="ORF">AYI69_g7835</name>
</gene>
<dbReference type="CDD" id="cd08368">
    <property type="entry name" value="LIM"/>
    <property type="match status" value="1"/>
</dbReference>
<dbReference type="EMBL" id="LSSM01003901">
    <property type="protein sequence ID" value="OMJ16436.1"/>
    <property type="molecule type" value="Genomic_DNA"/>
</dbReference>
<accession>A0A1R1XP68</accession>
<dbReference type="Pfam" id="PF00412">
    <property type="entry name" value="LIM"/>
    <property type="match status" value="1"/>
</dbReference>
<sequence>MKYVVLGSYSSKNEDLNHYPDTQNLEFYRTKNVDYQNGNIGNNRGILKTSPDPEFFCCAFCKDRLELNEIPLYTLGEYFVDPTDPNKYYCDRDYLQRFAHLCFKCELPITVSEMIVSLDRTYHPACFVCSDCQLPFEKDLCFEYKGYPLCERHWHNKNGTICPICDGIIKNKCVIFDGYKYHDDCFLNQ</sequence>
<dbReference type="SMART" id="SM00132">
    <property type="entry name" value="LIM"/>
    <property type="match status" value="1"/>
</dbReference>
<dbReference type="PROSITE" id="PS50023">
    <property type="entry name" value="LIM_DOMAIN_2"/>
    <property type="match status" value="1"/>
</dbReference>
<comment type="caution">
    <text evidence="6">The sequence shown here is derived from an EMBL/GenBank/DDBJ whole genome shotgun (WGS) entry which is preliminary data.</text>
</comment>
<keyword evidence="3 4" id="KW-0440">LIM domain</keyword>
<dbReference type="GO" id="GO:0031941">
    <property type="term" value="C:filamentous actin"/>
    <property type="evidence" value="ECO:0007669"/>
    <property type="project" value="TreeGrafter"/>
</dbReference>
<organism evidence="6 7">
    <name type="scientific">Smittium culicis</name>
    <dbReference type="NCBI Taxonomy" id="133412"/>
    <lineage>
        <taxon>Eukaryota</taxon>
        <taxon>Fungi</taxon>
        <taxon>Fungi incertae sedis</taxon>
        <taxon>Zoopagomycota</taxon>
        <taxon>Kickxellomycotina</taxon>
        <taxon>Harpellomycetes</taxon>
        <taxon>Harpellales</taxon>
        <taxon>Legeriomycetaceae</taxon>
        <taxon>Smittium</taxon>
    </lineage>
</organism>